<evidence type="ECO:0000256" key="2">
    <source>
        <dbReference type="ARBA" id="ARBA00007164"/>
    </source>
</evidence>
<dbReference type="Pfam" id="PF03734">
    <property type="entry name" value="YkuD"/>
    <property type="match status" value="1"/>
</dbReference>
<dbReference type="eggNOG" id="COG1686">
    <property type="taxonomic scope" value="Bacteria"/>
</dbReference>
<proteinExistence type="inferred from homology"/>
<keyword evidence="7 11" id="KW-0573">Peptidoglycan synthesis</keyword>
<evidence type="ECO:0000256" key="9">
    <source>
        <dbReference type="PIRSR" id="PIRSR618044-1"/>
    </source>
</evidence>
<dbReference type="Pfam" id="PF07833">
    <property type="entry name" value="Cu_amine_oxidN1"/>
    <property type="match status" value="2"/>
</dbReference>
<evidence type="ECO:0000256" key="1">
    <source>
        <dbReference type="ARBA" id="ARBA00004752"/>
    </source>
</evidence>
<dbReference type="GO" id="GO:0008360">
    <property type="term" value="P:regulation of cell shape"/>
    <property type="evidence" value="ECO:0007669"/>
    <property type="project" value="UniProtKB-UniRule"/>
</dbReference>
<evidence type="ECO:0000256" key="7">
    <source>
        <dbReference type="ARBA" id="ARBA00022984"/>
    </source>
</evidence>
<dbReference type="SUPFAM" id="SSF141523">
    <property type="entry name" value="L,D-transpeptidase catalytic domain-like"/>
    <property type="match status" value="1"/>
</dbReference>
<dbReference type="OrthoDB" id="177750at2"/>
<dbReference type="KEGG" id="ccl:Clocl_2042"/>
<evidence type="ECO:0000256" key="4">
    <source>
        <dbReference type="ARBA" id="ARBA00022729"/>
    </source>
</evidence>
<dbReference type="Gene3D" id="2.40.440.10">
    <property type="entry name" value="L,D-transpeptidase catalytic domain-like"/>
    <property type="match status" value="1"/>
</dbReference>
<evidence type="ECO:0000256" key="13">
    <source>
        <dbReference type="SAM" id="SignalP"/>
    </source>
</evidence>
<keyword evidence="15" id="KW-0645">Protease</keyword>
<dbReference type="GO" id="GO:0009002">
    <property type="term" value="F:serine-type D-Ala-D-Ala carboxypeptidase activity"/>
    <property type="evidence" value="ECO:0007669"/>
    <property type="project" value="InterPro"/>
</dbReference>
<feature type="active site" description="Proton donor/acceptor" evidence="11">
    <location>
        <position position="701"/>
    </location>
</feature>
<dbReference type="Gene3D" id="3.40.710.10">
    <property type="entry name" value="DD-peptidase/beta-lactamase superfamily"/>
    <property type="match status" value="1"/>
</dbReference>
<evidence type="ECO:0000256" key="10">
    <source>
        <dbReference type="PIRSR" id="PIRSR618044-2"/>
    </source>
</evidence>
<evidence type="ECO:0000313" key="16">
    <source>
        <dbReference type="Proteomes" id="UP000005435"/>
    </source>
</evidence>
<evidence type="ECO:0000259" key="14">
    <source>
        <dbReference type="PROSITE" id="PS52029"/>
    </source>
</evidence>
<dbReference type="InterPro" id="IPR001967">
    <property type="entry name" value="Peptidase_S11_N"/>
</dbReference>
<dbReference type="PANTHER" id="PTHR21581:SF33">
    <property type="entry name" value="D-ALANYL-D-ALANINE CARBOXYPEPTIDASE DACB"/>
    <property type="match status" value="1"/>
</dbReference>
<gene>
    <name evidence="15" type="ordered locus">Clocl_2042</name>
</gene>
<dbReference type="Pfam" id="PF00768">
    <property type="entry name" value="Peptidase_S11"/>
    <property type="match status" value="1"/>
</dbReference>
<reference evidence="15 16" key="2">
    <citation type="journal article" date="2012" name="Stand. Genomic Sci.">
        <title>Complete Genome Sequence of Clostridium clariflavum DSM 19732.</title>
        <authorList>
            <person name="Izquierdo J.A."/>
            <person name="Goodwin L."/>
            <person name="Davenport K.W."/>
            <person name="Teshima H."/>
            <person name="Bruce D."/>
            <person name="Detter C."/>
            <person name="Tapia R."/>
            <person name="Han S."/>
            <person name="Land M."/>
            <person name="Hauser L."/>
            <person name="Jeffries C.D."/>
            <person name="Han J."/>
            <person name="Pitluck S."/>
            <person name="Nolan M."/>
            <person name="Chen A."/>
            <person name="Huntemann M."/>
            <person name="Mavromatis K."/>
            <person name="Mikhailova N."/>
            <person name="Liolios K."/>
            <person name="Woyke T."/>
            <person name="Lynd L.R."/>
        </authorList>
    </citation>
    <scope>NUCLEOTIDE SEQUENCE [LARGE SCALE GENOMIC DNA]</scope>
    <source>
        <strain evidence="16">DSM 19732 / NBRC 101661 / EBR45</strain>
    </source>
</reference>
<evidence type="ECO:0000256" key="12">
    <source>
        <dbReference type="RuleBase" id="RU004016"/>
    </source>
</evidence>
<dbReference type="InterPro" id="IPR038063">
    <property type="entry name" value="Transpep_catalytic_dom"/>
</dbReference>
<feature type="binding site" evidence="10">
    <location>
        <position position="238"/>
    </location>
    <ligand>
        <name>substrate</name>
    </ligand>
</feature>
<accession>G8LW36</accession>
<dbReference type="Proteomes" id="UP000005435">
    <property type="component" value="Chromosome"/>
</dbReference>
<feature type="domain" description="L,D-TPase catalytic" evidence="14">
    <location>
        <begin position="627"/>
        <end position="748"/>
    </location>
</feature>
<dbReference type="AlphaFoldDB" id="G8LW36"/>
<dbReference type="GO" id="GO:0009252">
    <property type="term" value="P:peptidoglycan biosynthetic process"/>
    <property type="evidence" value="ECO:0007669"/>
    <property type="project" value="UniProtKB-UniPathway"/>
</dbReference>
<organism evidence="15 16">
    <name type="scientific">Acetivibrio clariflavus (strain DSM 19732 / NBRC 101661 / EBR45)</name>
    <name type="common">Clostridium clariflavum</name>
    <dbReference type="NCBI Taxonomy" id="720554"/>
    <lineage>
        <taxon>Bacteria</taxon>
        <taxon>Bacillati</taxon>
        <taxon>Bacillota</taxon>
        <taxon>Clostridia</taxon>
        <taxon>Eubacteriales</taxon>
        <taxon>Oscillospiraceae</taxon>
        <taxon>Acetivibrio</taxon>
    </lineage>
</organism>
<dbReference type="GO" id="GO:0016740">
    <property type="term" value="F:transferase activity"/>
    <property type="evidence" value="ECO:0007669"/>
    <property type="project" value="UniProtKB-KW"/>
</dbReference>
<feature type="active site" evidence="9">
    <location>
        <position position="121"/>
    </location>
</feature>
<evidence type="ECO:0000256" key="3">
    <source>
        <dbReference type="ARBA" id="ARBA00022679"/>
    </source>
</evidence>
<dbReference type="GO" id="GO:0071555">
    <property type="term" value="P:cell wall organization"/>
    <property type="evidence" value="ECO:0007669"/>
    <property type="project" value="UniProtKB-UniRule"/>
</dbReference>
<evidence type="ECO:0000256" key="11">
    <source>
        <dbReference type="PROSITE-ProRule" id="PRU01373"/>
    </source>
</evidence>
<evidence type="ECO:0000313" key="15">
    <source>
        <dbReference type="EMBL" id="AEV68640.1"/>
    </source>
</evidence>
<keyword evidence="4 13" id="KW-0732">Signal</keyword>
<evidence type="ECO:0000256" key="8">
    <source>
        <dbReference type="ARBA" id="ARBA00023316"/>
    </source>
</evidence>
<evidence type="ECO:0000256" key="5">
    <source>
        <dbReference type="ARBA" id="ARBA00022801"/>
    </source>
</evidence>
<dbReference type="PRINTS" id="PR00725">
    <property type="entry name" value="DADACBPTASE1"/>
</dbReference>
<dbReference type="InterPro" id="IPR012854">
    <property type="entry name" value="Cu_amine_oxidase-like_N"/>
</dbReference>
<dbReference type="UniPathway" id="UPA00219"/>
<dbReference type="InterPro" id="IPR012338">
    <property type="entry name" value="Beta-lactam/transpept-like"/>
</dbReference>
<dbReference type="Gene3D" id="3.30.457.10">
    <property type="entry name" value="Copper amine oxidase-like, N-terminal domain"/>
    <property type="match status" value="1"/>
</dbReference>
<dbReference type="GO" id="GO:0006508">
    <property type="term" value="P:proteolysis"/>
    <property type="evidence" value="ECO:0007669"/>
    <property type="project" value="InterPro"/>
</dbReference>
<comment type="pathway">
    <text evidence="1 11">Cell wall biogenesis; peptidoglycan biosynthesis.</text>
</comment>
<protein>
    <submittedName>
        <fullName evidence="15">D-alanyl-D-alanine carboxypeptidase</fullName>
    </submittedName>
</protein>
<keyword evidence="8 11" id="KW-0961">Cell wall biogenesis/degradation</keyword>
<dbReference type="SUPFAM" id="SSF55383">
    <property type="entry name" value="Copper amine oxidase, domain N"/>
    <property type="match status" value="2"/>
</dbReference>
<keyword evidence="16" id="KW-1185">Reference proteome</keyword>
<dbReference type="PANTHER" id="PTHR21581">
    <property type="entry name" value="D-ALANYL-D-ALANINE CARBOXYPEPTIDASE"/>
    <property type="match status" value="1"/>
</dbReference>
<dbReference type="EMBL" id="CP003065">
    <property type="protein sequence ID" value="AEV68640.1"/>
    <property type="molecule type" value="Genomic_DNA"/>
</dbReference>
<keyword evidence="15" id="KW-0121">Carboxypeptidase</keyword>
<dbReference type="PROSITE" id="PS52029">
    <property type="entry name" value="LD_TPASE"/>
    <property type="match status" value="1"/>
</dbReference>
<sequence length="748" mass="84354" precursor="true">MKKCVGFSILILCLVIFSQSITYANTDSLSKALENVYSCVVVESSSGEILFANNESQIRQPASTTKIMTAIIALENADLKKVLTVSQSAVKEIGNGGTNASLIPGEKIVLEDALKLMLVASANDCANVIAENVFGNKEEFIRKMNEKAKEIGALNTTYTNPVGLDGTDGIQYSNQQTTALDLALITRYAMNIEEFRNIVSMQTVTVPPTNMHKEPRTFQNTNKLLNKTYEKFVITGVKTGYTVKAGKVLVSAAMNNEGTELISVVMGTDSNTVFNCTEALLRYGFAHPDLKEFSMRNKPYKILIGGRILSTEPIVTENSVLAPIKEVCQFLKINLDWISEDKTIILEKNGKYVHMNIGKEFAYINGSKIQLAHAPFIENGLSFVPLEPVAETFGYEIKTDSKCKTVEIDSLPFIENLSVSESVYYYCNSEPYEFKDIKIINDRVYIDINSIDSLLKDKIHLEFFPDSRIIYVGSHATYLEYKTEKYDHRIYVPLAALAKNLGIKIFWGPNTKTIHMYYQELSINTDRSVEDLVPEHFVYATVKNNTPLYPSIGASKASSYIKGGKVEIIRDKDYKWYYIKNNTISGWTKSEYLSIDTKFEKLEEKLYPSETEFFVNDYFKLSSPTNYLIWVDLKRQLINIFTRSENSWKLTRQIPCATGKNISPTIKGTFSINNNRGTWMPAGSNAWVKNYVGFYSSYFFHSVKVKRDGAIYDNTLGTVASAGCIRMPLEDSEWFSKNIPVNTTVFIR</sequence>
<dbReference type="STRING" id="720554.Clocl_2042"/>
<dbReference type="HOGENOM" id="CLU_371615_0_0_9"/>
<name>G8LW36_ACECE</name>
<feature type="chain" id="PRO_5003511557" evidence="13">
    <location>
        <begin position="25"/>
        <end position="748"/>
    </location>
</feature>
<feature type="active site" description="Proton acceptor" evidence="9">
    <location>
        <position position="66"/>
    </location>
</feature>
<dbReference type="InterPro" id="IPR018044">
    <property type="entry name" value="Peptidase_S11"/>
</dbReference>
<feature type="active site" description="Nucleophile" evidence="11">
    <location>
        <position position="724"/>
    </location>
</feature>
<dbReference type="InterPro" id="IPR036582">
    <property type="entry name" value="Mao_N_sf"/>
</dbReference>
<keyword evidence="6 11" id="KW-0133">Cell shape</keyword>
<feature type="active site" description="Acyl-ester intermediate" evidence="9">
    <location>
        <position position="63"/>
    </location>
</feature>
<dbReference type="eggNOG" id="COG1376">
    <property type="taxonomic scope" value="Bacteria"/>
</dbReference>
<feature type="signal peptide" evidence="13">
    <location>
        <begin position="1"/>
        <end position="24"/>
    </location>
</feature>
<comment type="similarity">
    <text evidence="2 12">Belongs to the peptidase S11 family.</text>
</comment>
<evidence type="ECO:0000256" key="6">
    <source>
        <dbReference type="ARBA" id="ARBA00022960"/>
    </source>
</evidence>
<dbReference type="CDD" id="cd16913">
    <property type="entry name" value="YkuD_like"/>
    <property type="match status" value="1"/>
</dbReference>
<dbReference type="InterPro" id="IPR005490">
    <property type="entry name" value="LD_TPept_cat_dom"/>
</dbReference>
<dbReference type="SUPFAM" id="SSF56601">
    <property type="entry name" value="beta-lactamase/transpeptidase-like"/>
    <property type="match status" value="1"/>
</dbReference>
<reference evidence="16" key="1">
    <citation type="submission" date="2011-12" db="EMBL/GenBank/DDBJ databases">
        <title>Complete sequence of Clostridium clariflavum DSM 19732.</title>
        <authorList>
            <consortium name="US DOE Joint Genome Institute"/>
            <person name="Lucas S."/>
            <person name="Han J."/>
            <person name="Lapidus A."/>
            <person name="Cheng J.-F."/>
            <person name="Goodwin L."/>
            <person name="Pitluck S."/>
            <person name="Peters L."/>
            <person name="Teshima H."/>
            <person name="Detter J.C."/>
            <person name="Han C."/>
            <person name="Tapia R."/>
            <person name="Land M."/>
            <person name="Hauser L."/>
            <person name="Kyrpides N."/>
            <person name="Ivanova N."/>
            <person name="Pagani I."/>
            <person name="Kitzmiller T."/>
            <person name="Lynd L."/>
            <person name="Izquierdo J."/>
            <person name="Woyke T."/>
        </authorList>
    </citation>
    <scope>NUCLEOTIDE SEQUENCE [LARGE SCALE GENOMIC DNA]</scope>
    <source>
        <strain evidence="16">DSM 19732 / NBRC 101661 / EBR45</strain>
    </source>
</reference>
<keyword evidence="5" id="KW-0378">Hydrolase</keyword>
<keyword evidence="3" id="KW-0808">Transferase</keyword>